<evidence type="ECO:0000256" key="1">
    <source>
        <dbReference type="SAM" id="SignalP"/>
    </source>
</evidence>
<dbReference type="AlphaFoldDB" id="A0AAV8XQ93"/>
<evidence type="ECO:0000313" key="3">
    <source>
        <dbReference type="Proteomes" id="UP001162162"/>
    </source>
</evidence>
<name>A0AAV8XQ93_9CUCU</name>
<dbReference type="Proteomes" id="UP001162162">
    <property type="component" value="Unassembled WGS sequence"/>
</dbReference>
<sequence>MCPKRNKLFCFICLVMGGNQSAWTQEGSCYSDPVQENMQRSLSAFGVDCLSDRQIFRWHNAFAEGREDVNDDINLQFRRQCETCA</sequence>
<feature type="chain" id="PRO_5043888673" evidence="1">
    <location>
        <begin position="25"/>
        <end position="85"/>
    </location>
</feature>
<comment type="caution">
    <text evidence="2">The sequence shown here is derived from an EMBL/GenBank/DDBJ whole genome shotgun (WGS) entry which is preliminary data.</text>
</comment>
<gene>
    <name evidence="2" type="ORF">NQ318_005493</name>
</gene>
<evidence type="ECO:0000313" key="2">
    <source>
        <dbReference type="EMBL" id="KAJ8940742.1"/>
    </source>
</evidence>
<proteinExistence type="predicted"/>
<keyword evidence="1" id="KW-0732">Signal</keyword>
<organism evidence="2 3">
    <name type="scientific">Aromia moschata</name>
    <dbReference type="NCBI Taxonomy" id="1265417"/>
    <lineage>
        <taxon>Eukaryota</taxon>
        <taxon>Metazoa</taxon>
        <taxon>Ecdysozoa</taxon>
        <taxon>Arthropoda</taxon>
        <taxon>Hexapoda</taxon>
        <taxon>Insecta</taxon>
        <taxon>Pterygota</taxon>
        <taxon>Neoptera</taxon>
        <taxon>Endopterygota</taxon>
        <taxon>Coleoptera</taxon>
        <taxon>Polyphaga</taxon>
        <taxon>Cucujiformia</taxon>
        <taxon>Chrysomeloidea</taxon>
        <taxon>Cerambycidae</taxon>
        <taxon>Cerambycinae</taxon>
        <taxon>Callichromatini</taxon>
        <taxon>Aromia</taxon>
    </lineage>
</organism>
<accession>A0AAV8XQ93</accession>
<dbReference type="EMBL" id="JAPWTK010000412">
    <property type="protein sequence ID" value="KAJ8940742.1"/>
    <property type="molecule type" value="Genomic_DNA"/>
</dbReference>
<reference evidence="2" key="1">
    <citation type="journal article" date="2023" name="Insect Mol. Biol.">
        <title>Genome sequencing provides insights into the evolution of gene families encoding plant cell wall-degrading enzymes in longhorned beetles.</title>
        <authorList>
            <person name="Shin N.R."/>
            <person name="Okamura Y."/>
            <person name="Kirsch R."/>
            <person name="Pauchet Y."/>
        </authorList>
    </citation>
    <scope>NUCLEOTIDE SEQUENCE</scope>
    <source>
        <strain evidence="2">AMC_N1</strain>
    </source>
</reference>
<protein>
    <submittedName>
        <fullName evidence="2">Uncharacterized protein</fullName>
    </submittedName>
</protein>
<feature type="signal peptide" evidence="1">
    <location>
        <begin position="1"/>
        <end position="24"/>
    </location>
</feature>
<keyword evidence="3" id="KW-1185">Reference proteome</keyword>